<comment type="caution">
    <text evidence="2">The sequence shown here is derived from an EMBL/GenBank/DDBJ whole genome shotgun (WGS) entry which is preliminary data.</text>
</comment>
<dbReference type="AlphaFoldDB" id="A0A5C4W7W0"/>
<organism evidence="2 3">
    <name type="scientific">Nocardioides albidus</name>
    <dbReference type="NCBI Taxonomy" id="1517589"/>
    <lineage>
        <taxon>Bacteria</taxon>
        <taxon>Bacillati</taxon>
        <taxon>Actinomycetota</taxon>
        <taxon>Actinomycetes</taxon>
        <taxon>Propionibacteriales</taxon>
        <taxon>Nocardioidaceae</taxon>
        <taxon>Nocardioides</taxon>
    </lineage>
</organism>
<feature type="domain" description="DUF222" evidence="1">
    <location>
        <begin position="104"/>
        <end position="314"/>
    </location>
</feature>
<evidence type="ECO:0000313" key="2">
    <source>
        <dbReference type="EMBL" id="TNM44238.1"/>
    </source>
</evidence>
<dbReference type="RefSeq" id="WP_139621920.1">
    <property type="nucleotide sequence ID" value="NZ_VDMP01000018.1"/>
</dbReference>
<gene>
    <name evidence="2" type="ORF">FHP29_05920</name>
</gene>
<dbReference type="Proteomes" id="UP000313231">
    <property type="component" value="Unassembled WGS sequence"/>
</dbReference>
<dbReference type="EMBL" id="VDMP01000018">
    <property type="protein sequence ID" value="TNM44238.1"/>
    <property type="molecule type" value="Genomic_DNA"/>
</dbReference>
<protein>
    <recommendedName>
        <fullName evidence="1">DUF222 domain-containing protein</fullName>
    </recommendedName>
</protein>
<proteinExistence type="predicted"/>
<feature type="non-terminal residue" evidence="2">
    <location>
        <position position="322"/>
    </location>
</feature>
<evidence type="ECO:0000313" key="3">
    <source>
        <dbReference type="Proteomes" id="UP000313231"/>
    </source>
</evidence>
<keyword evidence="3" id="KW-1185">Reference proteome</keyword>
<dbReference type="OrthoDB" id="3778721at2"/>
<accession>A0A5C4W7W0</accession>
<name>A0A5C4W7W0_9ACTN</name>
<evidence type="ECO:0000259" key="1">
    <source>
        <dbReference type="Pfam" id="PF02720"/>
    </source>
</evidence>
<dbReference type="Pfam" id="PF02720">
    <property type="entry name" value="DUF222"/>
    <property type="match status" value="1"/>
</dbReference>
<reference evidence="2 3" key="1">
    <citation type="journal article" date="2016" name="Int. J. Syst. Evol. Microbiol.">
        <title>Nocardioides albidus sp. nov., an actinobacterium isolated from garden soil.</title>
        <authorList>
            <person name="Singh H."/>
            <person name="Du J."/>
            <person name="Trinh H."/>
            <person name="Won K."/>
            <person name="Yang J.E."/>
            <person name="Yin C."/>
            <person name="Kook M."/>
            <person name="Yi T.H."/>
        </authorList>
    </citation>
    <scope>NUCLEOTIDE SEQUENCE [LARGE SCALE GENOMIC DNA]</scope>
    <source>
        <strain evidence="2 3">CCTCC AB 2015297</strain>
    </source>
</reference>
<dbReference type="InterPro" id="IPR003870">
    <property type="entry name" value="DUF222"/>
</dbReference>
<sequence length="322" mass="34992">MDLGTRPRSTATLLSELRAGVRDREALVIREWTGIVAWASDHVVTGPEGAATITEGYLDTGIPIAGHGAPLVSEFALMELVAVLGRTPDGGKPYVGRVIECAWRLPHVYDAVLAGRLAPWRAERIADLTHGLSAEAAAFVDRQLYDATGVGWAQLERLVAEAVSRFDPETAEAERQRAADRRHFDIGDVDEHGLVHLDALMDAADGHDLDQAVARRAEVLGRLGDDSTLDVRRSKAAAELARADLALDLLIPDPDTGEVVATVSGRKVVLNVHITDTTLTGQNPVGRWEERRCPISSAQIREWLRSKDTTIIVRPVIDLADH</sequence>